<proteinExistence type="predicted"/>
<evidence type="ECO:0008006" key="2">
    <source>
        <dbReference type="Google" id="ProtNLM"/>
    </source>
</evidence>
<organism evidence="1">
    <name type="scientific">Desertifilum tharense IPPAS B-1220</name>
    <dbReference type="NCBI Taxonomy" id="1781255"/>
    <lineage>
        <taxon>Bacteria</taxon>
        <taxon>Bacillati</taxon>
        <taxon>Cyanobacteriota</taxon>
        <taxon>Cyanophyceae</taxon>
        <taxon>Desertifilales</taxon>
        <taxon>Desertifilaceae</taxon>
        <taxon>Desertifilum</taxon>
    </lineage>
</organism>
<dbReference type="InterPro" id="IPR010903">
    <property type="entry name" value="DUF1517"/>
</dbReference>
<evidence type="ECO:0000313" key="1">
    <source>
        <dbReference type="EMBL" id="OEJ75470.1"/>
    </source>
</evidence>
<dbReference type="STRING" id="1781255.BH720_09500"/>
<reference evidence="1" key="1">
    <citation type="submission" date="2016-09" db="EMBL/GenBank/DDBJ databases">
        <title>Draft genome of thermotolerant cyanobacterium Desertifilum sp. strain IPPAS B-1220.</title>
        <authorList>
            <person name="Sinetova M.A."/>
            <person name="Bolakhan K."/>
            <person name="Zayadan B.K."/>
            <person name="Mironov K.S."/>
            <person name="Ustinova V."/>
            <person name="Kupriyanova E.V."/>
            <person name="Sidorov R.A."/>
            <person name="Skrypnik A.N."/>
            <person name="Gogoleva N.E."/>
            <person name="Gogolev Y.V."/>
            <person name="Los D.A."/>
        </authorList>
    </citation>
    <scope>NUCLEOTIDE SEQUENCE [LARGE SCALE GENOMIC DNA]</scope>
    <source>
        <strain evidence="1">IPPAS B-1220</strain>
    </source>
</reference>
<dbReference type="AlphaFoldDB" id="A0A1E5QLF2"/>
<protein>
    <recommendedName>
        <fullName evidence="2">DUF1517 domain-containing protein</fullName>
    </recommendedName>
</protein>
<gene>
    <name evidence="1" type="ORF">BH720_09500</name>
</gene>
<dbReference type="OrthoDB" id="456652at2"/>
<dbReference type="Pfam" id="PF07466">
    <property type="entry name" value="DUF1517"/>
    <property type="match status" value="1"/>
</dbReference>
<comment type="caution">
    <text evidence="1">The sequence shown here is derived from an EMBL/GenBank/DDBJ whole genome shotgun (WGS) entry which is preliminary data.</text>
</comment>
<dbReference type="EMBL" id="MJGC01000050">
    <property type="protein sequence ID" value="OEJ75470.1"/>
    <property type="molecule type" value="Genomic_DNA"/>
</dbReference>
<sequence length="199" mass="21993">MPAWGDRFNKLRGKTRLVVCRLFLHLAGEEVAPLLGLLNRKAREAIAAEGDLNVLGEGLVEICQNLQEYEAYWRSAANEGDVFWDEGAAGDYVEELFTDSAQRYLSEPAPSGSTADEPFALPVTENLIVMIAIAAEGEHPDLETDLASYETMSAGLKAIVNLHYQGRLRAVQVHFSPAQFGDRLTDDQLLVNFPELIPF</sequence>
<accession>A0A1E5QLF2</accession>
<dbReference type="RefSeq" id="WP_069966950.1">
    <property type="nucleotide sequence ID" value="NZ_CM124774.1"/>
</dbReference>
<name>A0A1E5QLF2_9CYAN</name>